<sequence length="114" mass="12997">MLLVTVVAYLFGDGITNLSIHVDGCGRVAQVGKTVRLLNWIMLPVCFSFCPLLQSFLVSFFLHVLQQSTPVQIKNSHAHKITIMKLLQNTHEFSVKIVWSLNRQHARNVDTFLY</sequence>
<keyword evidence="1" id="KW-1133">Transmembrane helix</keyword>
<accession>A0AAV0YY59</accession>
<keyword evidence="1" id="KW-0472">Membrane</keyword>
<gene>
    <name evidence="2" type="ORF">VFH_I420560</name>
</gene>
<proteinExistence type="predicted"/>
<organism evidence="2 3">
    <name type="scientific">Vicia faba</name>
    <name type="common">Broad bean</name>
    <name type="synonym">Faba vulgaris</name>
    <dbReference type="NCBI Taxonomy" id="3906"/>
    <lineage>
        <taxon>Eukaryota</taxon>
        <taxon>Viridiplantae</taxon>
        <taxon>Streptophyta</taxon>
        <taxon>Embryophyta</taxon>
        <taxon>Tracheophyta</taxon>
        <taxon>Spermatophyta</taxon>
        <taxon>Magnoliopsida</taxon>
        <taxon>eudicotyledons</taxon>
        <taxon>Gunneridae</taxon>
        <taxon>Pentapetalae</taxon>
        <taxon>rosids</taxon>
        <taxon>fabids</taxon>
        <taxon>Fabales</taxon>
        <taxon>Fabaceae</taxon>
        <taxon>Papilionoideae</taxon>
        <taxon>50 kb inversion clade</taxon>
        <taxon>NPAAA clade</taxon>
        <taxon>Hologalegina</taxon>
        <taxon>IRL clade</taxon>
        <taxon>Fabeae</taxon>
        <taxon>Vicia</taxon>
    </lineage>
</organism>
<keyword evidence="3" id="KW-1185">Reference proteome</keyword>
<dbReference type="Proteomes" id="UP001157006">
    <property type="component" value="Chromosome 1L"/>
</dbReference>
<feature type="transmembrane region" description="Helical" evidence="1">
    <location>
        <begin position="41"/>
        <end position="65"/>
    </location>
</feature>
<evidence type="ECO:0000256" key="1">
    <source>
        <dbReference type="SAM" id="Phobius"/>
    </source>
</evidence>
<name>A0AAV0YY59_VICFA</name>
<evidence type="ECO:0000313" key="2">
    <source>
        <dbReference type="EMBL" id="CAI8589998.1"/>
    </source>
</evidence>
<dbReference type="EMBL" id="OX451736">
    <property type="protein sequence ID" value="CAI8589998.1"/>
    <property type="molecule type" value="Genomic_DNA"/>
</dbReference>
<dbReference type="AlphaFoldDB" id="A0AAV0YY59"/>
<keyword evidence="1" id="KW-0812">Transmembrane</keyword>
<protein>
    <submittedName>
        <fullName evidence="2">Uncharacterized protein</fullName>
    </submittedName>
</protein>
<evidence type="ECO:0000313" key="3">
    <source>
        <dbReference type="Proteomes" id="UP001157006"/>
    </source>
</evidence>
<reference evidence="2 3" key="1">
    <citation type="submission" date="2023-01" db="EMBL/GenBank/DDBJ databases">
        <authorList>
            <person name="Kreplak J."/>
        </authorList>
    </citation>
    <scope>NUCLEOTIDE SEQUENCE [LARGE SCALE GENOMIC DNA]</scope>
</reference>